<dbReference type="InterPro" id="IPR011989">
    <property type="entry name" value="ARM-like"/>
</dbReference>
<comment type="caution">
    <text evidence="3">The sequence shown here is derived from an EMBL/GenBank/DDBJ whole genome shotgun (WGS) entry which is preliminary data.</text>
</comment>
<dbReference type="EMBL" id="CAXHTA020000007">
    <property type="protein sequence ID" value="CAL5222732.1"/>
    <property type="molecule type" value="Genomic_DNA"/>
</dbReference>
<dbReference type="InterPro" id="IPR016024">
    <property type="entry name" value="ARM-type_fold"/>
</dbReference>
<reference evidence="3 4" key="1">
    <citation type="submission" date="2024-06" db="EMBL/GenBank/DDBJ databases">
        <authorList>
            <person name="Kraege A."/>
            <person name="Thomma B."/>
        </authorList>
    </citation>
    <scope>NUCLEOTIDE SEQUENCE [LARGE SCALE GENOMIC DNA]</scope>
</reference>
<evidence type="ECO:0000256" key="1">
    <source>
        <dbReference type="ARBA" id="ARBA00022737"/>
    </source>
</evidence>
<feature type="repeat" description="HEAT" evidence="2">
    <location>
        <begin position="216"/>
        <end position="254"/>
    </location>
</feature>
<dbReference type="Gene3D" id="1.25.10.10">
    <property type="entry name" value="Leucine-rich Repeat Variant"/>
    <property type="match status" value="1"/>
</dbReference>
<protein>
    <submittedName>
        <fullName evidence="3">G5139 protein</fullName>
    </submittedName>
</protein>
<evidence type="ECO:0000313" key="4">
    <source>
        <dbReference type="Proteomes" id="UP001497392"/>
    </source>
</evidence>
<dbReference type="PANTHER" id="PTHR21467">
    <property type="entry name" value="PROTEIN PHOSPHATASE 4 REGULATORY SUBUNIT 4 PPP4R4"/>
    <property type="match status" value="1"/>
</dbReference>
<dbReference type="Pfam" id="PF02985">
    <property type="entry name" value="HEAT"/>
    <property type="match status" value="1"/>
</dbReference>
<dbReference type="InterPro" id="IPR039918">
    <property type="entry name" value="PPP4R4"/>
</dbReference>
<dbReference type="Proteomes" id="UP001497392">
    <property type="component" value="Unassembled WGS sequence"/>
</dbReference>
<organism evidence="3 4">
    <name type="scientific">Coccomyxa viridis</name>
    <dbReference type="NCBI Taxonomy" id="1274662"/>
    <lineage>
        <taxon>Eukaryota</taxon>
        <taxon>Viridiplantae</taxon>
        <taxon>Chlorophyta</taxon>
        <taxon>core chlorophytes</taxon>
        <taxon>Trebouxiophyceae</taxon>
        <taxon>Trebouxiophyceae incertae sedis</taxon>
        <taxon>Coccomyxaceae</taxon>
        <taxon>Coccomyxa</taxon>
    </lineage>
</organism>
<accession>A0ABP1FYT4</accession>
<proteinExistence type="predicted"/>
<dbReference type="PROSITE" id="PS50077">
    <property type="entry name" value="HEAT_REPEAT"/>
    <property type="match status" value="1"/>
</dbReference>
<sequence>MEVNDGPSEWEAITSACEREDEIRRMTVAEDLSELDRALVQLAGGHPAQQMHAIARLPEVAKASGREGLELVATAGALLVIVQRSLISAHDTVDFVAPLALALVCQPDSAEVLDCWARLAVSTVPLMEPAAIKRSILPFALARATDRGMGVQGRLLCAAMLGAAAGKLPKEDVELECLPKALALCQDIERSVRRCMLDQMPLLARALGREATCSKLLPEIVDLAADEEPDVRCSALAALSSIAYLLTPDLRRGKVYPYFRSLCAGGQADSKVQQCLPRLIGEPLCKVAAELDGDADMALLLTAFKDLTAALHPYCRLACAEALPLVLRHATSRRYATYLHAPLAALAADKDADIRCQLASCFRVLPQLLGRERCLQHLKRPFLLLLGDPEPCVRRAMLRSLPTFMDGIAGKSARDDAKLGAELACHIVSLEASLGLDWRAQQSLLLAMPALAQVLSSDACYDVLLPMALRQFSVGPAVLRAPAADAIVALMRGVQKPYQRTEILCRLLREFAQGRSCYRRLAFLDAAAAVLCRYSIRFYKAHIMGCVGDLAADVSFNHDASSSISACTEEVRSSHDALSMHGMDYCTSWTSLAWHA</sequence>
<gene>
    <name evidence="3" type="primary">g5139</name>
    <name evidence="3" type="ORF">VP750_LOCUS4391</name>
</gene>
<dbReference type="SUPFAM" id="SSF48371">
    <property type="entry name" value="ARM repeat"/>
    <property type="match status" value="1"/>
</dbReference>
<keyword evidence="4" id="KW-1185">Reference proteome</keyword>
<name>A0ABP1FYT4_9CHLO</name>
<evidence type="ECO:0000256" key="2">
    <source>
        <dbReference type="PROSITE-ProRule" id="PRU00103"/>
    </source>
</evidence>
<keyword evidence="1" id="KW-0677">Repeat</keyword>
<dbReference type="InterPro" id="IPR021133">
    <property type="entry name" value="HEAT_type_2"/>
</dbReference>
<dbReference type="PANTHER" id="PTHR21467:SF0">
    <property type="entry name" value="SERINE_THREONINE-PROTEIN PHOSPHATASE 4 REGULATORY SUBUNIT 4"/>
    <property type="match status" value="1"/>
</dbReference>
<evidence type="ECO:0000313" key="3">
    <source>
        <dbReference type="EMBL" id="CAL5222732.1"/>
    </source>
</evidence>
<dbReference type="InterPro" id="IPR000357">
    <property type="entry name" value="HEAT"/>
</dbReference>